<dbReference type="PATRIC" id="fig|69.6.peg.1884"/>
<dbReference type="KEGG" id="lez:GLE_1918"/>
<evidence type="ECO:0000259" key="2">
    <source>
        <dbReference type="Pfam" id="PF07819"/>
    </source>
</evidence>
<evidence type="ECO:0000313" key="3">
    <source>
        <dbReference type="EMBL" id="ALN57269.1"/>
    </source>
</evidence>
<dbReference type="SUPFAM" id="SSF53474">
    <property type="entry name" value="alpha/beta-Hydrolases"/>
    <property type="match status" value="1"/>
</dbReference>
<protein>
    <submittedName>
        <fullName evidence="3">PGAP1 family protein</fullName>
    </submittedName>
</protein>
<proteinExistence type="predicted"/>
<evidence type="ECO:0000256" key="1">
    <source>
        <dbReference type="SAM" id="MobiDB-lite"/>
    </source>
</evidence>
<feature type="compositionally biased region" description="Basic and acidic residues" evidence="1">
    <location>
        <begin position="347"/>
        <end position="362"/>
    </location>
</feature>
<dbReference type="EMBL" id="CP013140">
    <property type="protein sequence ID" value="ALN57269.1"/>
    <property type="molecule type" value="Genomic_DNA"/>
</dbReference>
<dbReference type="InterPro" id="IPR029058">
    <property type="entry name" value="AB_hydrolase_fold"/>
</dbReference>
<feature type="region of interest" description="Disordered" evidence="1">
    <location>
        <begin position="346"/>
        <end position="370"/>
    </location>
</feature>
<reference evidence="3 4" key="1">
    <citation type="submission" date="2015-11" db="EMBL/GenBank/DDBJ databases">
        <title>Genome sequences of Lysobacter enzymogenes strain C3 and Lysobacter antibioticus ATCC 29479.</title>
        <authorList>
            <person name="Kobayashi D.Y."/>
        </authorList>
    </citation>
    <scope>NUCLEOTIDE SEQUENCE [LARGE SCALE GENOMIC DNA]</scope>
    <source>
        <strain evidence="3 4">C3</strain>
    </source>
</reference>
<dbReference type="STRING" id="69.GLE_1918"/>
<name>A0A0S2DFA9_LYSEN</name>
<evidence type="ECO:0000313" key="4">
    <source>
        <dbReference type="Proteomes" id="UP000061569"/>
    </source>
</evidence>
<dbReference type="GO" id="GO:0016788">
    <property type="term" value="F:hydrolase activity, acting on ester bonds"/>
    <property type="evidence" value="ECO:0007669"/>
    <property type="project" value="InterPro"/>
</dbReference>
<dbReference type="OrthoDB" id="869379at2"/>
<accession>A0A0S2DFA9</accession>
<dbReference type="Gene3D" id="3.40.50.1820">
    <property type="entry name" value="alpha/beta hydrolase"/>
    <property type="match status" value="1"/>
</dbReference>
<dbReference type="Pfam" id="PF07819">
    <property type="entry name" value="PGAP1"/>
    <property type="match status" value="1"/>
</dbReference>
<sequence>MSTKRSAPNETGYGGDLRGIGRLTIDAITGVADLVESVHATIAALPGPFGAPVYDPTRGLTGQVYRGVRGVARLVGGALDLGLAQVAPWLDRIESLPQRDAAISALNGVLGDHLDETGNPLAIGMRLCSGGRPLPSGRKALGAALPQAGGKLVVFVHGLCMNDRQWRWNGHDYGAELARDAGWTPVYLRYNSGRHISFNGRDFSARLDRLLRDWPVPVERLAIVCHSMGGLVARSACHAAAQARHGWIDRLDSLVFLGTPHQGAPLERAGSWFDTVIQLSPYTAPFARLGKIRSAGIQDLRHGNLLDSDWRAHADRKRAGADARADTRTPVPLPKGVRSYAIAVSTDARRARDEGDQRRDDPPSGDGLVPVASALGQHRNPAFDLRIPASRQWLGYGLHHLDLLGDAQVYAQLRRWLKPARRTRTP</sequence>
<dbReference type="InterPro" id="IPR012908">
    <property type="entry name" value="PGAP1-ab_dom-like"/>
</dbReference>
<organism evidence="3 4">
    <name type="scientific">Lysobacter enzymogenes</name>
    <dbReference type="NCBI Taxonomy" id="69"/>
    <lineage>
        <taxon>Bacteria</taxon>
        <taxon>Pseudomonadati</taxon>
        <taxon>Pseudomonadota</taxon>
        <taxon>Gammaproteobacteria</taxon>
        <taxon>Lysobacterales</taxon>
        <taxon>Lysobacteraceae</taxon>
        <taxon>Lysobacter</taxon>
    </lineage>
</organism>
<feature type="domain" description="GPI inositol-deacylase PGAP1-like alpha/beta" evidence="2">
    <location>
        <begin position="148"/>
        <end position="312"/>
    </location>
</feature>
<dbReference type="AlphaFoldDB" id="A0A0S2DFA9"/>
<gene>
    <name evidence="3" type="ORF">GLE_1918</name>
</gene>
<dbReference type="Proteomes" id="UP000061569">
    <property type="component" value="Chromosome"/>
</dbReference>